<dbReference type="EMBL" id="CH991586">
    <property type="protein sequence ID" value="EDQ84524.1"/>
    <property type="molecule type" value="Genomic_DNA"/>
</dbReference>
<dbReference type="GeneID" id="5895926"/>
<evidence type="ECO:0000259" key="2">
    <source>
        <dbReference type="PROSITE" id="PS51184"/>
    </source>
</evidence>
<dbReference type="Gene3D" id="2.60.120.650">
    <property type="entry name" value="Cupin"/>
    <property type="match status" value="1"/>
</dbReference>
<protein>
    <recommendedName>
        <fullName evidence="2">JmjC domain-containing protein</fullName>
    </recommendedName>
</protein>
<name>A9VDA9_MONBE</name>
<organism evidence="3 4">
    <name type="scientific">Monosiga brevicollis</name>
    <name type="common">Choanoflagellate</name>
    <dbReference type="NCBI Taxonomy" id="81824"/>
    <lineage>
        <taxon>Eukaryota</taxon>
        <taxon>Choanoflagellata</taxon>
        <taxon>Craspedida</taxon>
        <taxon>Salpingoecidae</taxon>
        <taxon>Monosiga</taxon>
    </lineage>
</organism>
<dbReference type="PROSITE" id="PS51184">
    <property type="entry name" value="JMJC"/>
    <property type="match status" value="1"/>
</dbReference>
<dbReference type="Proteomes" id="UP000001357">
    <property type="component" value="Unassembled WGS sequence"/>
</dbReference>
<evidence type="ECO:0000313" key="4">
    <source>
        <dbReference type="Proteomes" id="UP000001357"/>
    </source>
</evidence>
<dbReference type="GO" id="GO:0016706">
    <property type="term" value="F:2-oxoglutarate-dependent dioxygenase activity"/>
    <property type="evidence" value="ECO:0000318"/>
    <property type="project" value="GO_Central"/>
</dbReference>
<dbReference type="GO" id="GO:0004175">
    <property type="term" value="F:endopeptidase activity"/>
    <property type="evidence" value="ECO:0000318"/>
    <property type="project" value="GO_Central"/>
</dbReference>
<dbReference type="KEGG" id="mbr:MONBRDRAFT_34680"/>
<dbReference type="SUPFAM" id="SSF51197">
    <property type="entry name" value="Clavaminate synthase-like"/>
    <property type="match status" value="1"/>
</dbReference>
<evidence type="ECO:0000313" key="3">
    <source>
        <dbReference type="EMBL" id="EDQ84524.1"/>
    </source>
</evidence>
<dbReference type="InterPro" id="IPR041667">
    <property type="entry name" value="Cupin_8"/>
</dbReference>
<dbReference type="GO" id="GO:0005737">
    <property type="term" value="C:cytoplasm"/>
    <property type="evidence" value="ECO:0000318"/>
    <property type="project" value="GO_Central"/>
</dbReference>
<proteinExistence type="predicted"/>
<feature type="region of interest" description="Disordered" evidence="1">
    <location>
        <begin position="562"/>
        <end position="584"/>
    </location>
</feature>
<reference evidence="3 4" key="1">
    <citation type="journal article" date="2008" name="Nature">
        <title>The genome of the choanoflagellate Monosiga brevicollis and the origin of metazoans.</title>
        <authorList>
            <consortium name="JGI Sequencing"/>
            <person name="King N."/>
            <person name="Westbrook M.J."/>
            <person name="Young S.L."/>
            <person name="Kuo A."/>
            <person name="Abedin M."/>
            <person name="Chapman J."/>
            <person name="Fairclough S."/>
            <person name="Hellsten U."/>
            <person name="Isogai Y."/>
            <person name="Letunic I."/>
            <person name="Marr M."/>
            <person name="Pincus D."/>
            <person name="Putnam N."/>
            <person name="Rokas A."/>
            <person name="Wright K.J."/>
            <person name="Zuzow R."/>
            <person name="Dirks W."/>
            <person name="Good M."/>
            <person name="Goodstein D."/>
            <person name="Lemons D."/>
            <person name="Li W."/>
            <person name="Lyons J.B."/>
            <person name="Morris A."/>
            <person name="Nichols S."/>
            <person name="Richter D.J."/>
            <person name="Salamov A."/>
            <person name="Bork P."/>
            <person name="Lim W.A."/>
            <person name="Manning G."/>
            <person name="Miller W.T."/>
            <person name="McGinnis W."/>
            <person name="Shapiro H."/>
            <person name="Tjian R."/>
            <person name="Grigoriev I.V."/>
            <person name="Rokhsar D."/>
        </authorList>
    </citation>
    <scope>NUCLEOTIDE SEQUENCE [LARGE SCALE GENOMIC DNA]</scope>
    <source>
        <strain evidence="4">MX1 / ATCC 50154</strain>
    </source>
</reference>
<accession>A9VDA9</accession>
<gene>
    <name evidence="3" type="ORF">MONBRDRAFT_34680</name>
</gene>
<evidence type="ECO:0000256" key="1">
    <source>
        <dbReference type="SAM" id="MobiDB-lite"/>
    </source>
</evidence>
<dbReference type="InterPro" id="IPR029526">
    <property type="entry name" value="PGBD"/>
</dbReference>
<feature type="domain" description="JmjC" evidence="2">
    <location>
        <begin position="822"/>
        <end position="985"/>
    </location>
</feature>
<dbReference type="AlphaFoldDB" id="A9VDA9"/>
<dbReference type="PANTHER" id="PTHR46599">
    <property type="entry name" value="PIGGYBAC TRANSPOSABLE ELEMENT-DERIVED PROTEIN 4"/>
    <property type="match status" value="1"/>
</dbReference>
<feature type="region of interest" description="Disordered" evidence="1">
    <location>
        <begin position="641"/>
        <end position="666"/>
    </location>
</feature>
<dbReference type="InParanoid" id="A9VDA9"/>
<dbReference type="InterPro" id="IPR003347">
    <property type="entry name" value="JmjC_dom"/>
</dbReference>
<keyword evidence="4" id="KW-1185">Reference proteome</keyword>
<dbReference type="PANTHER" id="PTHR46599:SF3">
    <property type="entry name" value="PIGGYBAC TRANSPOSABLE ELEMENT-DERIVED PROTEIN 4"/>
    <property type="match status" value="1"/>
</dbReference>
<dbReference type="Pfam" id="PF13843">
    <property type="entry name" value="DDE_Tnp_1_7"/>
    <property type="match status" value="1"/>
</dbReference>
<sequence>MPANVAEALPTAPDGSVRDLTVLGREVRNGRETYRLRHEATSEPLFCGLVKRQAPDSVATSALEQLAADPTPAAAMPAALTSYETVCLVATADPAMANPLDLAVDNDDGGVNEKAPRHENAAAAPTDAVEWASVDRGVPMLLDKNTRARFEARLLGAFDERPSSASALFETLLPPDVIGRIVDATAARMGSKLGKEEFMAFLGAMLICASDARPRAELWKSGHELRPTPALSKYMSRRRFDTIASAVSLARGAGDLPAVRQLVSRFNDHMLSVFRPSDTVGLDEDMLKRTSAAMPARSYVPLTLAPSGDEYRALVDQDSCVLFRMELIEDPDREPTLLRPAFEDECGKSDSVLLRMAEPLHGTGSVIAIDNDCCVVDTIMDLAAKGVYAVAPVEKRQRWPRHLTDMDAVTAHTAQQPVGTLVAREGTWRPSSRKLGHFAVNYGKSVRSLISTYGSHHCGRQMAHVRSNGQVIEFQRNAPFEDHYAARFAVDLHNTLHRAQRGDLERAWASRRWQVRQLALVLSVTVVNAFLIGNKFGLVTSANINEFRFQLASELLRAWRKRKKASRKGKRTSTGGEGRLPRLLMHEGGQAAKRAKKRQQEQPEDIHGCQLFQPHREAFMHPPFDRQDKTGGRVTATMAVPKQRRGRRAEHTINPADASEPNGPEAGQRQRWAWYGLFGLLAVGCLLLGVGRNDDKGIRAKDMHSVMANAPAYADVPVRSSIKSLEQLLAAIRNAKAPQVLRTELVNGWPARHWTLPQWQQHLGHIHGGYAHDAHPLFGPYYDSSKPLAPWAHPINNYSDTWHGPADALLQSTVADPIAKPPFLYLSQELEQLPIDLYPALPGLEALLVLAPERSSINLWLGQPGVTAHCHYAVIITSTPSSWTQNVLAHRPSGPCQPHGISLFTPVMRNVAEPWILAIKPPTLRRAGFAQAVTLEAGDLLYLPPLWFHHVHAQGFVALPADAPSRLRWLWTIITEVLRLLPDMHHRAHDFVHNVWRTRYNAPLFRVSRRGTLSPAQIAEYQAWGALPSSVLCASPHPTANEARTAQQIAAAWQRMPANTLDLWLGNWVELLIFLLANGDAGLVPPLLETLAVGCRESA</sequence>
<dbReference type="RefSeq" id="XP_001750711.1">
    <property type="nucleotide sequence ID" value="XM_001750659.1"/>
</dbReference>
<dbReference type="Pfam" id="PF13621">
    <property type="entry name" value="Cupin_8"/>
    <property type="match status" value="1"/>
</dbReference>
<feature type="compositionally biased region" description="Basic residues" evidence="1">
    <location>
        <begin position="562"/>
        <end position="571"/>
    </location>
</feature>